<reference evidence="1" key="1">
    <citation type="journal article" date="2020" name="bioRxiv">
        <title>Comparative genomics of Chlamydomonas.</title>
        <authorList>
            <person name="Craig R.J."/>
            <person name="Hasan A.R."/>
            <person name="Ness R.W."/>
            <person name="Keightley P.D."/>
        </authorList>
    </citation>
    <scope>NUCLEOTIDE SEQUENCE</scope>
    <source>
        <strain evidence="1">CCAP 11/70</strain>
    </source>
</reference>
<organism evidence="1 2">
    <name type="scientific">Edaphochlamys debaryana</name>
    <dbReference type="NCBI Taxonomy" id="47281"/>
    <lineage>
        <taxon>Eukaryota</taxon>
        <taxon>Viridiplantae</taxon>
        <taxon>Chlorophyta</taxon>
        <taxon>core chlorophytes</taxon>
        <taxon>Chlorophyceae</taxon>
        <taxon>CS clade</taxon>
        <taxon>Chlamydomonadales</taxon>
        <taxon>Chlamydomonadales incertae sedis</taxon>
        <taxon>Edaphochlamys</taxon>
    </lineage>
</organism>
<evidence type="ECO:0000313" key="1">
    <source>
        <dbReference type="EMBL" id="KAG2489674.1"/>
    </source>
</evidence>
<dbReference type="EMBL" id="JAEHOE010000070">
    <property type="protein sequence ID" value="KAG2489674.1"/>
    <property type="molecule type" value="Genomic_DNA"/>
</dbReference>
<evidence type="ECO:0000313" key="2">
    <source>
        <dbReference type="Proteomes" id="UP000612055"/>
    </source>
</evidence>
<accession>A0A835XTW9</accession>
<sequence length="103" mass="10282">MAIGNILGGQASSMGSKLTVPYRLASCTPTEIKVCGAFATNADGNQLQYWAEMSGVDGILQIVTGGCPPPSLDGHSVVASLGGTSGPESDSCLAAFTVSTPCS</sequence>
<comment type="caution">
    <text evidence="1">The sequence shown here is derived from an EMBL/GenBank/DDBJ whole genome shotgun (WGS) entry which is preliminary data.</text>
</comment>
<protein>
    <submittedName>
        <fullName evidence="1">Uncharacterized protein</fullName>
    </submittedName>
</protein>
<gene>
    <name evidence="1" type="ORF">HYH03_011784</name>
</gene>
<proteinExistence type="predicted"/>
<name>A0A835XTW9_9CHLO</name>
<dbReference type="AlphaFoldDB" id="A0A835XTW9"/>
<keyword evidence="2" id="KW-1185">Reference proteome</keyword>
<dbReference type="Proteomes" id="UP000612055">
    <property type="component" value="Unassembled WGS sequence"/>
</dbReference>